<evidence type="ECO:0008006" key="3">
    <source>
        <dbReference type="Google" id="ProtNLM"/>
    </source>
</evidence>
<dbReference type="OrthoDB" id="3559235at2759"/>
<protein>
    <recommendedName>
        <fullName evidence="3">NACHT-NTPase and P-loop NTPases N-terminal domain-containing protein</fullName>
    </recommendedName>
</protein>
<gene>
    <name evidence="1" type="ORF">DID88_001652</name>
</gene>
<name>A0A395J1U3_9HELO</name>
<accession>A0A395J1U3</accession>
<dbReference type="Proteomes" id="UP000249056">
    <property type="component" value="Unassembled WGS sequence"/>
</dbReference>
<organism evidence="1 2">
    <name type="scientific">Monilinia fructigena</name>
    <dbReference type="NCBI Taxonomy" id="38457"/>
    <lineage>
        <taxon>Eukaryota</taxon>
        <taxon>Fungi</taxon>
        <taxon>Dikarya</taxon>
        <taxon>Ascomycota</taxon>
        <taxon>Pezizomycotina</taxon>
        <taxon>Leotiomycetes</taxon>
        <taxon>Helotiales</taxon>
        <taxon>Sclerotiniaceae</taxon>
        <taxon>Monilinia</taxon>
    </lineage>
</organism>
<proteinExistence type="predicted"/>
<comment type="caution">
    <text evidence="1">The sequence shown here is derived from an EMBL/GenBank/DDBJ whole genome shotgun (WGS) entry which is preliminary data.</text>
</comment>
<dbReference type="EMBL" id="QKRW01000013">
    <property type="protein sequence ID" value="RAL64619.1"/>
    <property type="molecule type" value="Genomic_DNA"/>
</dbReference>
<evidence type="ECO:0000313" key="1">
    <source>
        <dbReference type="EMBL" id="RAL64619.1"/>
    </source>
</evidence>
<evidence type="ECO:0000313" key="2">
    <source>
        <dbReference type="Proteomes" id="UP000249056"/>
    </source>
</evidence>
<dbReference type="AlphaFoldDB" id="A0A395J1U3"/>
<sequence length="287" mass="31986">MAGLEIIGAISAVSGLLESAIGLFERVRKTYNDEKKSTEVLGNYVFEIQRILAILELVENEADLRTAAVLSEIENIRKIAEKLVGSLERMMPGEKGQIRRFAHQFAHGSREQEALVDLMDRLNRAKSNLALNLHVAHVGITRVVGDNFTINIDILNRIDKLLRNVFGEDGGLKIANLVKDRPLEDDGFVHVNSGEFIPSMDDDNLKESHPKDANSIASRIVLRNVTKEQAFQINGPIGERGWREVNQLEICDNEASGSSLQINHAVSEELFLQLLAQQRSNQNNSLT</sequence>
<reference evidence="1 2" key="1">
    <citation type="submission" date="2018-06" db="EMBL/GenBank/DDBJ databases">
        <title>Genome Sequence of the Brown Rot Fungal Pathogen Monilinia fructigena.</title>
        <authorList>
            <person name="Landi L."/>
            <person name="De Miccolis Angelini R.M."/>
            <person name="Pollastro S."/>
            <person name="Abate D."/>
            <person name="Faretra F."/>
            <person name="Romanazzi G."/>
        </authorList>
    </citation>
    <scope>NUCLEOTIDE SEQUENCE [LARGE SCALE GENOMIC DNA]</scope>
    <source>
        <strain evidence="1 2">Mfrg269</strain>
    </source>
</reference>
<keyword evidence="2" id="KW-1185">Reference proteome</keyword>